<protein>
    <submittedName>
        <fullName evidence="2">O-acetyl-ADP-ribose deacetylase</fullName>
    </submittedName>
</protein>
<dbReference type="EMBL" id="JABFDB010000006">
    <property type="protein sequence ID" value="NYZ20186.1"/>
    <property type="molecule type" value="Genomic_DNA"/>
</dbReference>
<dbReference type="InterPro" id="IPR043472">
    <property type="entry name" value="Macro_dom-like"/>
</dbReference>
<accession>A0ABX2T7B7</accession>
<dbReference type="SUPFAM" id="SSF52949">
    <property type="entry name" value="Macro domain-like"/>
    <property type="match status" value="1"/>
</dbReference>
<feature type="domain" description="Macro" evidence="1">
    <location>
        <begin position="1"/>
        <end position="170"/>
    </location>
</feature>
<dbReference type="NCBIfam" id="NF001664">
    <property type="entry name" value="PRK00431.1-6"/>
    <property type="match status" value="1"/>
</dbReference>
<dbReference type="CDD" id="cd02908">
    <property type="entry name" value="Macro_OAADPr_deacetylase"/>
    <property type="match status" value="1"/>
</dbReference>
<name>A0ABX2T7B7_9PROT</name>
<dbReference type="PROSITE" id="PS51154">
    <property type="entry name" value="MACRO"/>
    <property type="match status" value="1"/>
</dbReference>
<dbReference type="PANTHER" id="PTHR11106">
    <property type="entry name" value="GANGLIOSIDE INDUCED DIFFERENTIATION ASSOCIATED PROTEIN 2-RELATED"/>
    <property type="match status" value="1"/>
</dbReference>
<dbReference type="InterPro" id="IPR002589">
    <property type="entry name" value="Macro_dom"/>
</dbReference>
<dbReference type="Gene3D" id="3.40.220.10">
    <property type="entry name" value="Leucine Aminopeptidase, subunit E, domain 1"/>
    <property type="match status" value="1"/>
</dbReference>
<dbReference type="SMART" id="SM00506">
    <property type="entry name" value="A1pp"/>
    <property type="match status" value="1"/>
</dbReference>
<reference evidence="2 3" key="1">
    <citation type="submission" date="2020-05" db="EMBL/GenBank/DDBJ databases">
        <title>Azospirillum oleiclasticum sp. nov, a nitrogen-fixing and heavy crude oil-emulsifying bacterium isolated from the crude oil of Yumen Oilfield.</title>
        <authorList>
            <person name="Wu D."/>
            <person name="Cai M."/>
            <person name="Zhang X."/>
        </authorList>
    </citation>
    <scope>NUCLEOTIDE SEQUENCE [LARGE SCALE GENOMIC DNA]</scope>
    <source>
        <strain evidence="2 3">ROY-1-1-2</strain>
    </source>
</reference>
<sequence length="170" mass="17906">MTAARIRVAQGDITRETVDAIVNAANRALKAGGGVDGAIHRAAGPALQRELDRIGGCPTGEARLTAGHDLPARHIIHCVGPVWQGGGQDEDRLLESCYRAAFTLARTHAIRSLAFPAISTGIYGFPKDRAARIAVMAVTEELAVGGAVELVRFVCFDAETAAIYRALCGD</sequence>
<evidence type="ECO:0000313" key="2">
    <source>
        <dbReference type="EMBL" id="NYZ20186.1"/>
    </source>
</evidence>
<dbReference type="Proteomes" id="UP000584642">
    <property type="component" value="Unassembled WGS sequence"/>
</dbReference>
<comment type="caution">
    <text evidence="2">The sequence shown here is derived from an EMBL/GenBank/DDBJ whole genome shotgun (WGS) entry which is preliminary data.</text>
</comment>
<gene>
    <name evidence="2" type="ORF">HND93_10725</name>
</gene>
<keyword evidence="3" id="KW-1185">Reference proteome</keyword>
<proteinExistence type="predicted"/>
<dbReference type="RefSeq" id="WP_180281953.1">
    <property type="nucleotide sequence ID" value="NZ_JABFDB010000006.1"/>
</dbReference>
<organism evidence="2 3">
    <name type="scientific">Azospirillum oleiclasticum</name>
    <dbReference type="NCBI Taxonomy" id="2735135"/>
    <lineage>
        <taxon>Bacteria</taxon>
        <taxon>Pseudomonadati</taxon>
        <taxon>Pseudomonadota</taxon>
        <taxon>Alphaproteobacteria</taxon>
        <taxon>Rhodospirillales</taxon>
        <taxon>Azospirillaceae</taxon>
        <taxon>Azospirillum</taxon>
    </lineage>
</organism>
<dbReference type="Pfam" id="PF01661">
    <property type="entry name" value="Macro"/>
    <property type="match status" value="1"/>
</dbReference>
<evidence type="ECO:0000259" key="1">
    <source>
        <dbReference type="PROSITE" id="PS51154"/>
    </source>
</evidence>
<evidence type="ECO:0000313" key="3">
    <source>
        <dbReference type="Proteomes" id="UP000584642"/>
    </source>
</evidence>
<dbReference type="PANTHER" id="PTHR11106:SF27">
    <property type="entry name" value="MACRO DOMAIN-CONTAINING PROTEIN"/>
    <property type="match status" value="1"/>
</dbReference>